<protein>
    <recommendedName>
        <fullName evidence="2">MEMO1 family protein GCM10007108_00500</fullName>
    </recommendedName>
</protein>
<comment type="caution">
    <text evidence="3">The sequence shown here is derived from an EMBL/GenBank/DDBJ whole genome shotgun (WGS) entry which is preliminary data.</text>
</comment>
<evidence type="ECO:0000256" key="1">
    <source>
        <dbReference type="ARBA" id="ARBA00006315"/>
    </source>
</evidence>
<dbReference type="AlphaFoldDB" id="A0AA37BPJ4"/>
<dbReference type="Gene3D" id="3.40.830.10">
    <property type="entry name" value="LigB-like"/>
    <property type="match status" value="1"/>
</dbReference>
<keyword evidence="4" id="KW-1185">Reference proteome</keyword>
<gene>
    <name evidence="3" type="ORF">GCM10007108_00500</name>
</gene>
<dbReference type="PANTHER" id="PTHR11060">
    <property type="entry name" value="PROTEIN MEMO1"/>
    <property type="match status" value="1"/>
</dbReference>
<proteinExistence type="inferred from homology"/>
<evidence type="ECO:0000313" key="4">
    <source>
        <dbReference type="Proteomes" id="UP000632195"/>
    </source>
</evidence>
<reference evidence="3" key="2">
    <citation type="submission" date="2022-09" db="EMBL/GenBank/DDBJ databases">
        <authorList>
            <person name="Sun Q."/>
            <person name="Ohkuma M."/>
        </authorList>
    </citation>
    <scope>NUCLEOTIDE SEQUENCE</scope>
    <source>
        <strain evidence="3">JCM 13583</strain>
    </source>
</reference>
<dbReference type="NCBIfam" id="TIGR04336">
    <property type="entry name" value="AmmeMemoSam_B"/>
    <property type="match status" value="1"/>
</dbReference>
<dbReference type="Pfam" id="PF01875">
    <property type="entry name" value="Memo"/>
    <property type="match status" value="1"/>
</dbReference>
<evidence type="ECO:0000256" key="2">
    <source>
        <dbReference type="HAMAP-Rule" id="MF_00055"/>
    </source>
</evidence>
<dbReference type="EMBL" id="BMNY01000001">
    <property type="protein sequence ID" value="GGM66136.1"/>
    <property type="molecule type" value="Genomic_DNA"/>
</dbReference>
<dbReference type="NCBIfam" id="NF001987">
    <property type="entry name" value="PRK00782.1"/>
    <property type="match status" value="1"/>
</dbReference>
<accession>A0AA37BPJ4</accession>
<reference evidence="3" key="1">
    <citation type="journal article" date="2014" name="Int. J. Syst. Evol. Microbiol.">
        <title>Complete genome sequence of Corynebacterium casei LMG S-19264T (=DSM 44701T), isolated from a smear-ripened cheese.</title>
        <authorList>
            <consortium name="US DOE Joint Genome Institute (JGI-PGF)"/>
            <person name="Walter F."/>
            <person name="Albersmeier A."/>
            <person name="Kalinowski J."/>
            <person name="Ruckert C."/>
        </authorList>
    </citation>
    <scope>NUCLEOTIDE SEQUENCE</scope>
    <source>
        <strain evidence="3">JCM 13583</strain>
    </source>
</reference>
<sequence>MMRVPAVAGTFYPNDEEQVISMLAGFEKRARPEEIPGKVIGVIVPHAGYIYSGLTAMYSYRALSRSQSRDFLIIGPNHNGYPSYSAVYPEGVWLTPLGRARVDEDLARDLCTKSRNIVSDKLAHAMEHSIEVQVPFLQYLFGDDFSFVPVAMGDQGPQASEELYRSISALRRDVVLIASSDFTHYEPHEVVVKKDMELIERIIDLDIEGFYRTLRARGVTACGYGPIAVLMHITAELGGRMKLLHHSTSGEASGDMNATVGYGSVVAYL</sequence>
<dbReference type="PANTHER" id="PTHR11060:SF0">
    <property type="entry name" value="PROTEIN MEMO1"/>
    <property type="match status" value="1"/>
</dbReference>
<dbReference type="CDD" id="cd07361">
    <property type="entry name" value="MEMO_like"/>
    <property type="match status" value="1"/>
</dbReference>
<comment type="similarity">
    <text evidence="1 2">Belongs to the MEMO1 family.</text>
</comment>
<evidence type="ECO:0000313" key="3">
    <source>
        <dbReference type="EMBL" id="GGM66136.1"/>
    </source>
</evidence>
<organism evidence="3 4">
    <name type="scientific">Thermogymnomonas acidicola</name>
    <dbReference type="NCBI Taxonomy" id="399579"/>
    <lineage>
        <taxon>Archaea</taxon>
        <taxon>Methanobacteriati</taxon>
        <taxon>Thermoplasmatota</taxon>
        <taxon>Thermoplasmata</taxon>
        <taxon>Thermoplasmatales</taxon>
        <taxon>Thermogymnomonas</taxon>
    </lineage>
</organism>
<dbReference type="InterPro" id="IPR002737">
    <property type="entry name" value="MEMO1_fam"/>
</dbReference>
<dbReference type="Proteomes" id="UP000632195">
    <property type="component" value="Unassembled WGS sequence"/>
</dbReference>
<name>A0AA37BPJ4_9ARCH</name>
<dbReference type="HAMAP" id="MF_00055">
    <property type="entry name" value="MEMO1"/>
    <property type="match status" value="1"/>
</dbReference>